<dbReference type="InterPro" id="IPR004565">
    <property type="entry name" value="OM_lipoprot_LolB"/>
</dbReference>
<keyword evidence="9" id="KW-0449">Lipoprotein</keyword>
<comment type="subunit">
    <text evidence="2">Monomer.</text>
</comment>
<dbReference type="Gene3D" id="1.25.40.10">
    <property type="entry name" value="Tetratricopeptide repeat domain"/>
    <property type="match status" value="1"/>
</dbReference>
<accession>T1B8K2</accession>
<evidence type="ECO:0000256" key="7">
    <source>
        <dbReference type="ARBA" id="ARBA00023136"/>
    </source>
</evidence>
<dbReference type="InterPro" id="IPR019734">
    <property type="entry name" value="TPR_rpt"/>
</dbReference>
<dbReference type="Gene3D" id="2.50.20.10">
    <property type="entry name" value="Lipoprotein localisation LolA/LolB/LppX"/>
    <property type="match status" value="1"/>
</dbReference>
<dbReference type="CDD" id="cd16326">
    <property type="entry name" value="LolB"/>
    <property type="match status" value="1"/>
</dbReference>
<comment type="caution">
    <text evidence="9">The sequence shown here is derived from an EMBL/GenBank/DDBJ whole genome shotgun (WGS) entry which is preliminary data.</text>
</comment>
<organism evidence="9">
    <name type="scientific">mine drainage metagenome</name>
    <dbReference type="NCBI Taxonomy" id="410659"/>
    <lineage>
        <taxon>unclassified sequences</taxon>
        <taxon>metagenomes</taxon>
        <taxon>ecological metagenomes</taxon>
    </lineage>
</organism>
<dbReference type="SUPFAM" id="SSF48452">
    <property type="entry name" value="TPR-like"/>
    <property type="match status" value="1"/>
</dbReference>
<evidence type="ECO:0000256" key="4">
    <source>
        <dbReference type="ARBA" id="ARBA00022737"/>
    </source>
</evidence>
<dbReference type="GO" id="GO:0009279">
    <property type="term" value="C:cell outer membrane"/>
    <property type="evidence" value="ECO:0007669"/>
    <property type="project" value="UniProtKB-SubCell"/>
</dbReference>
<gene>
    <name evidence="9" type="ORF">B1B_05422</name>
</gene>
<keyword evidence="5" id="KW-0802">TPR repeat</keyword>
<dbReference type="HAMAP" id="MF_00233">
    <property type="entry name" value="LolB"/>
    <property type="match status" value="1"/>
</dbReference>
<dbReference type="PROSITE" id="PS50005">
    <property type="entry name" value="TPR"/>
    <property type="match status" value="1"/>
</dbReference>
<dbReference type="InterPro" id="IPR029046">
    <property type="entry name" value="LolA/LolB/LppX"/>
</dbReference>
<protein>
    <submittedName>
        <fullName evidence="9">Outer membrane lipoprotein LolB</fullName>
    </submittedName>
</protein>
<dbReference type="InterPro" id="IPR011990">
    <property type="entry name" value="TPR-like_helical_dom_sf"/>
</dbReference>
<keyword evidence="8" id="KW-0143">Chaperone</keyword>
<evidence type="ECO:0000256" key="2">
    <source>
        <dbReference type="ARBA" id="ARBA00011245"/>
    </source>
</evidence>
<keyword evidence="3" id="KW-0813">Transport</keyword>
<dbReference type="PANTHER" id="PTHR44227:SF3">
    <property type="entry name" value="PROTEIN O-MANNOSYL-TRANSFERASE TMTC4"/>
    <property type="match status" value="1"/>
</dbReference>
<dbReference type="GO" id="GO:0000030">
    <property type="term" value="F:mannosyltransferase activity"/>
    <property type="evidence" value="ECO:0007669"/>
    <property type="project" value="TreeGrafter"/>
</dbReference>
<dbReference type="NCBIfam" id="TIGR00548">
    <property type="entry name" value="lolB"/>
    <property type="match status" value="1"/>
</dbReference>
<reference evidence="9" key="2">
    <citation type="journal article" date="2014" name="ISME J.">
        <title>Microbial stratification in low pH oxic and suboxic macroscopic growths along an acid mine drainage.</title>
        <authorList>
            <person name="Mendez-Garcia C."/>
            <person name="Mesa V."/>
            <person name="Sprenger R.R."/>
            <person name="Richter M."/>
            <person name="Diez M.S."/>
            <person name="Solano J."/>
            <person name="Bargiela R."/>
            <person name="Golyshina O.V."/>
            <person name="Manteca A."/>
            <person name="Ramos J.L."/>
            <person name="Gallego J.R."/>
            <person name="Llorente I."/>
            <person name="Martins Dos Santos V.A."/>
            <person name="Jensen O.N."/>
            <person name="Pelaez A.I."/>
            <person name="Sanchez J."/>
            <person name="Ferrer M."/>
        </authorList>
    </citation>
    <scope>NUCLEOTIDE SEQUENCE</scope>
</reference>
<evidence type="ECO:0000256" key="5">
    <source>
        <dbReference type="ARBA" id="ARBA00022803"/>
    </source>
</evidence>
<sequence>MALPIACALLSACASTAPRTADLDAPRAMPPAQPLARLAAPATPQAALMAAAMQGDFALAHNDLPAAARAYARAAQASRNPELAERALDLAIAVRDAPLAQQALARWQALGAPALGVRQARASLALAVGARAAAMTAFTQLTQQGEPGWKAALRALASARDADLAGAVLEHIATPQRLPAHAGALWLACSQLGAQLGRRHYARTLAAAAVRHGGSAAAYLWQAQLRQADGDRVGAAASLQAGLRRHPRDIPLRLVRAARLADGGASVAALRLLDTGPQNHDTYALRAAIAARARQQPALRTLYAELARLPAAQRNREAYLLGQLAEWLRQSRAALRWYAAVPADAEHGFAADIRRAVLLDRIGQTAPARALADELAEESFEDPRHYRQASVLQAELAQRARDYPRAIAAYNRALLFDPDAWDLVYARGVAAAEAGQTDAALRDFHRVLAAQPDNVDAMNALGFTLADADRDLPEAKTLLTRALAARPDDAAINDSWGWLQYRLGDYAAAVTVLRKAWRLQASADRRASGARAAGQRRTCAGAANSRCRVAHRPAQPQRAGVARTDRLMTRRSSRAIALLASVLLLAACAPATIPLRPGTSVELAAQARRAQVLARLPVWQASGRIGVADGQQGGSGGFDWAQDGESFDFTLTAPITGRSFRLQSGPDGACLSGLKPQPVCAFDAASLLRAELGWVLPLRELRAWVLGMAAPGSASHMRYGPDGLPAQLQQDGWVVQYRSWDAQARPLTMPRLIEAQRAPYSVRLYVERWRFPEMAPSPEAAPGAHGDASGRR</sequence>
<dbReference type="GO" id="GO:0015031">
    <property type="term" value="P:protein transport"/>
    <property type="evidence" value="ECO:0007669"/>
    <property type="project" value="UniProtKB-KW"/>
</dbReference>
<dbReference type="InterPro" id="IPR052346">
    <property type="entry name" value="O-mannosyl-transferase_TMTC"/>
</dbReference>
<evidence type="ECO:0000256" key="3">
    <source>
        <dbReference type="ARBA" id="ARBA00022448"/>
    </source>
</evidence>
<reference evidence="9" key="1">
    <citation type="submission" date="2013-08" db="EMBL/GenBank/DDBJ databases">
        <authorList>
            <person name="Mendez C."/>
            <person name="Richter M."/>
            <person name="Ferrer M."/>
            <person name="Sanchez J."/>
        </authorList>
    </citation>
    <scope>NUCLEOTIDE SEQUENCE</scope>
</reference>
<dbReference type="Pfam" id="PF03550">
    <property type="entry name" value="LolB"/>
    <property type="match status" value="1"/>
</dbReference>
<keyword evidence="7" id="KW-0472">Membrane</keyword>
<dbReference type="Pfam" id="PF13432">
    <property type="entry name" value="TPR_16"/>
    <property type="match status" value="1"/>
</dbReference>
<evidence type="ECO:0000313" key="9">
    <source>
        <dbReference type="EMBL" id="EQD69266.1"/>
    </source>
</evidence>
<keyword evidence="4" id="KW-0677">Repeat</keyword>
<keyword evidence="6" id="KW-0653">Protein transport</keyword>
<dbReference type="Pfam" id="PF13371">
    <property type="entry name" value="TPR_9"/>
    <property type="match status" value="1"/>
</dbReference>
<dbReference type="SMART" id="SM00028">
    <property type="entry name" value="TPR"/>
    <property type="match status" value="4"/>
</dbReference>
<comment type="subcellular location">
    <subcellularLocation>
        <location evidence="1">Cell outer membrane</location>
    </subcellularLocation>
</comment>
<dbReference type="GO" id="GO:0005783">
    <property type="term" value="C:endoplasmic reticulum"/>
    <property type="evidence" value="ECO:0007669"/>
    <property type="project" value="TreeGrafter"/>
</dbReference>
<dbReference type="EMBL" id="AUZY01003433">
    <property type="protein sequence ID" value="EQD69266.1"/>
    <property type="molecule type" value="Genomic_DNA"/>
</dbReference>
<proteinExistence type="inferred from homology"/>
<dbReference type="PANTHER" id="PTHR44227">
    <property type="match status" value="1"/>
</dbReference>
<dbReference type="AlphaFoldDB" id="T1B8K2"/>
<dbReference type="SUPFAM" id="SSF89392">
    <property type="entry name" value="Prokaryotic lipoproteins and lipoprotein localization factors"/>
    <property type="match status" value="1"/>
</dbReference>
<evidence type="ECO:0000256" key="6">
    <source>
        <dbReference type="ARBA" id="ARBA00022927"/>
    </source>
</evidence>
<name>T1B8K2_9ZZZZ</name>
<dbReference type="GO" id="GO:0030968">
    <property type="term" value="P:endoplasmic reticulum unfolded protein response"/>
    <property type="evidence" value="ECO:0007669"/>
    <property type="project" value="TreeGrafter"/>
</dbReference>
<evidence type="ECO:0000256" key="8">
    <source>
        <dbReference type="ARBA" id="ARBA00023186"/>
    </source>
</evidence>
<evidence type="ECO:0000256" key="1">
    <source>
        <dbReference type="ARBA" id="ARBA00004442"/>
    </source>
</evidence>
<dbReference type="GO" id="GO:0035269">
    <property type="term" value="P:protein O-linked glycosylation via mannose"/>
    <property type="evidence" value="ECO:0007669"/>
    <property type="project" value="TreeGrafter"/>
</dbReference>